<evidence type="ECO:0000313" key="4">
    <source>
        <dbReference type="EMBL" id="SDX05727.1"/>
    </source>
</evidence>
<sequence>MARRIGIPLVIGVLAMTGCSMFGNDRGPAAVSLERTTLRVGVGNVIDTAPLRLAVQEGRFAGAGLQVDLVEQGQENTALSRLAAGELDVAFASDVALFRAAASGTALQLQGEAYTAGPNTMALVTLPSSKYPEPAAKKSPTIAVNMLDDLGSLAAKSTLGTAGVDPKKIHFEQRPFDQMADALRDGDVDAAWMVEPYITKAEKELGARILADGAAGATLDFPVSGYASSGMFAQANPKTLALFRLVLGEAQQRADDPAVVRAALPKFSDIDATTASLIALGTYPATLNGIRLQRVADLMHNEKLISDRLDVIALLPGGDRPK</sequence>
<dbReference type="OrthoDB" id="8892982at2"/>
<accession>A0A1H2YKM0</accession>
<dbReference type="PANTHER" id="PTHR30024">
    <property type="entry name" value="ALIPHATIC SULFONATES-BINDING PROTEIN-RELATED"/>
    <property type="match status" value="1"/>
</dbReference>
<dbReference type="PANTHER" id="PTHR30024:SF47">
    <property type="entry name" value="TAURINE-BINDING PERIPLASMIC PROTEIN"/>
    <property type="match status" value="1"/>
</dbReference>
<dbReference type="PROSITE" id="PS51257">
    <property type="entry name" value="PROKAR_LIPOPROTEIN"/>
    <property type="match status" value="1"/>
</dbReference>
<dbReference type="Proteomes" id="UP000199515">
    <property type="component" value="Unassembled WGS sequence"/>
</dbReference>
<dbReference type="Pfam" id="PF13379">
    <property type="entry name" value="NMT1_2"/>
    <property type="match status" value="1"/>
</dbReference>
<keyword evidence="5" id="KW-1185">Reference proteome</keyword>
<dbReference type="RefSeq" id="WP_091288103.1">
    <property type="nucleotide sequence ID" value="NZ_FNON01000002.1"/>
</dbReference>
<evidence type="ECO:0000256" key="1">
    <source>
        <dbReference type="ARBA" id="ARBA00004418"/>
    </source>
</evidence>
<comment type="similarity">
    <text evidence="2">Belongs to the bacterial solute-binding protein SsuA/TauA family.</text>
</comment>
<name>A0A1H2YKM0_9PSEU</name>
<keyword evidence="3" id="KW-0732">Signal</keyword>
<dbReference type="Gene3D" id="3.40.190.10">
    <property type="entry name" value="Periplasmic binding protein-like II"/>
    <property type="match status" value="2"/>
</dbReference>
<organism evidence="4 5">
    <name type="scientific">Amycolatopsis xylanica</name>
    <dbReference type="NCBI Taxonomy" id="589385"/>
    <lineage>
        <taxon>Bacteria</taxon>
        <taxon>Bacillati</taxon>
        <taxon>Actinomycetota</taxon>
        <taxon>Actinomycetes</taxon>
        <taxon>Pseudonocardiales</taxon>
        <taxon>Pseudonocardiaceae</taxon>
        <taxon>Amycolatopsis</taxon>
    </lineage>
</organism>
<evidence type="ECO:0000256" key="3">
    <source>
        <dbReference type="ARBA" id="ARBA00022729"/>
    </source>
</evidence>
<comment type="subcellular location">
    <subcellularLocation>
        <location evidence="1">Periplasm</location>
    </subcellularLocation>
</comment>
<gene>
    <name evidence="4" type="ORF">SAMN05421504_102169</name>
</gene>
<dbReference type="GO" id="GO:0042597">
    <property type="term" value="C:periplasmic space"/>
    <property type="evidence" value="ECO:0007669"/>
    <property type="project" value="UniProtKB-SubCell"/>
</dbReference>
<proteinExistence type="inferred from homology"/>
<reference evidence="4 5" key="1">
    <citation type="submission" date="2016-10" db="EMBL/GenBank/DDBJ databases">
        <authorList>
            <person name="de Groot N.N."/>
        </authorList>
    </citation>
    <scope>NUCLEOTIDE SEQUENCE [LARGE SCALE GENOMIC DNA]</scope>
    <source>
        <strain evidence="4 5">CPCC 202699</strain>
    </source>
</reference>
<evidence type="ECO:0000313" key="5">
    <source>
        <dbReference type="Proteomes" id="UP000199515"/>
    </source>
</evidence>
<dbReference type="SUPFAM" id="SSF53850">
    <property type="entry name" value="Periplasmic binding protein-like II"/>
    <property type="match status" value="1"/>
</dbReference>
<dbReference type="EMBL" id="FNON01000002">
    <property type="protein sequence ID" value="SDX05727.1"/>
    <property type="molecule type" value="Genomic_DNA"/>
</dbReference>
<dbReference type="STRING" id="589385.SAMN05421504_102169"/>
<protein>
    <submittedName>
        <fullName evidence="4">NitT/TauT family transport system substrate-binding protein</fullName>
    </submittedName>
</protein>
<evidence type="ECO:0000256" key="2">
    <source>
        <dbReference type="ARBA" id="ARBA00010742"/>
    </source>
</evidence>
<dbReference type="AlphaFoldDB" id="A0A1H2YKM0"/>